<dbReference type="PROSITE" id="PS51186">
    <property type="entry name" value="GNAT"/>
    <property type="match status" value="1"/>
</dbReference>
<keyword evidence="3" id="KW-1185">Reference proteome</keyword>
<evidence type="ECO:0000313" key="2">
    <source>
        <dbReference type="EMBL" id="RZQ61984.1"/>
    </source>
</evidence>
<dbReference type="Gene3D" id="3.40.630.30">
    <property type="match status" value="1"/>
</dbReference>
<dbReference type="OrthoDB" id="4322031at2"/>
<evidence type="ECO:0000313" key="3">
    <source>
        <dbReference type="Proteomes" id="UP000292003"/>
    </source>
</evidence>
<dbReference type="InterPro" id="IPR000182">
    <property type="entry name" value="GNAT_dom"/>
</dbReference>
<sequence>MRLDELVGIPDTHLAPATPADCAELLVLQRCCWVQEALQNDTLDVPALHESLDDVLEWTSTWSTWCVRQGHRLVAAVRARLDGAVWEVGRLMVAPDLAGRGLGRWLLAYAEAQAPPGVTGFALFTGARSPRNITMYQRAGYRLAESAEVPGHIKGAVQLVKALPS</sequence>
<dbReference type="InterPro" id="IPR016181">
    <property type="entry name" value="Acyl_CoA_acyltransferase"/>
</dbReference>
<keyword evidence="2" id="KW-0808">Transferase</keyword>
<dbReference type="GO" id="GO:0016747">
    <property type="term" value="F:acyltransferase activity, transferring groups other than amino-acyl groups"/>
    <property type="evidence" value="ECO:0007669"/>
    <property type="project" value="InterPro"/>
</dbReference>
<feature type="domain" description="N-acetyltransferase" evidence="1">
    <location>
        <begin position="12"/>
        <end position="164"/>
    </location>
</feature>
<protein>
    <submittedName>
        <fullName evidence="2">GNAT family N-acetyltransferase</fullName>
    </submittedName>
</protein>
<accession>A0A4Q7J7H4</accession>
<organism evidence="2 3">
    <name type="scientific">Amycolatopsis suaedae</name>
    <dbReference type="NCBI Taxonomy" id="2510978"/>
    <lineage>
        <taxon>Bacteria</taxon>
        <taxon>Bacillati</taxon>
        <taxon>Actinomycetota</taxon>
        <taxon>Actinomycetes</taxon>
        <taxon>Pseudonocardiales</taxon>
        <taxon>Pseudonocardiaceae</taxon>
        <taxon>Amycolatopsis</taxon>
    </lineage>
</organism>
<evidence type="ECO:0000259" key="1">
    <source>
        <dbReference type="PROSITE" id="PS51186"/>
    </source>
</evidence>
<dbReference type="AlphaFoldDB" id="A0A4Q7J7H4"/>
<reference evidence="2 3" key="1">
    <citation type="submission" date="2019-02" db="EMBL/GenBank/DDBJ databases">
        <title>Draft genome sequence of Amycolatopsis sp. 8-3EHSu isolated from roots of Suaeda maritima.</title>
        <authorList>
            <person name="Duangmal K."/>
            <person name="Chantavorakit T."/>
        </authorList>
    </citation>
    <scope>NUCLEOTIDE SEQUENCE [LARGE SCALE GENOMIC DNA]</scope>
    <source>
        <strain evidence="2 3">8-3EHSu</strain>
    </source>
</reference>
<dbReference type="SUPFAM" id="SSF55729">
    <property type="entry name" value="Acyl-CoA N-acyltransferases (Nat)"/>
    <property type="match status" value="1"/>
</dbReference>
<proteinExistence type="predicted"/>
<dbReference type="EMBL" id="SFCC01000010">
    <property type="protein sequence ID" value="RZQ61984.1"/>
    <property type="molecule type" value="Genomic_DNA"/>
</dbReference>
<dbReference type="RefSeq" id="WP_130477077.1">
    <property type="nucleotide sequence ID" value="NZ_SFCC01000010.1"/>
</dbReference>
<dbReference type="Proteomes" id="UP000292003">
    <property type="component" value="Unassembled WGS sequence"/>
</dbReference>
<dbReference type="CDD" id="cd04301">
    <property type="entry name" value="NAT_SF"/>
    <property type="match status" value="1"/>
</dbReference>
<gene>
    <name evidence="2" type="ORF">EWH70_20480</name>
</gene>
<name>A0A4Q7J7H4_9PSEU</name>
<dbReference type="Pfam" id="PF00583">
    <property type="entry name" value="Acetyltransf_1"/>
    <property type="match status" value="1"/>
</dbReference>
<comment type="caution">
    <text evidence="2">The sequence shown here is derived from an EMBL/GenBank/DDBJ whole genome shotgun (WGS) entry which is preliminary data.</text>
</comment>